<feature type="compositionally biased region" description="Low complexity" evidence="1">
    <location>
        <begin position="161"/>
        <end position="176"/>
    </location>
</feature>
<evidence type="ECO:0000313" key="3">
    <source>
        <dbReference type="Proteomes" id="UP000177171"/>
    </source>
</evidence>
<reference evidence="2 3" key="1">
    <citation type="journal article" date="2016" name="Nat. Commun.">
        <title>Thousands of microbial genomes shed light on interconnected biogeochemical processes in an aquifer system.</title>
        <authorList>
            <person name="Anantharaman K."/>
            <person name="Brown C.T."/>
            <person name="Hug L.A."/>
            <person name="Sharon I."/>
            <person name="Castelle C.J."/>
            <person name="Probst A.J."/>
            <person name="Thomas B.C."/>
            <person name="Singh A."/>
            <person name="Wilkins M.J."/>
            <person name="Karaoz U."/>
            <person name="Brodie E.L."/>
            <person name="Williams K.H."/>
            <person name="Hubbard S.S."/>
            <person name="Banfield J.F."/>
        </authorList>
    </citation>
    <scope>NUCLEOTIDE SEQUENCE [LARGE SCALE GENOMIC DNA]</scope>
</reference>
<organism evidence="2 3">
    <name type="scientific">Candidatus Sungbacteria bacterium RIFCSPLOWO2_12_FULL_41_11</name>
    <dbReference type="NCBI Taxonomy" id="1802286"/>
    <lineage>
        <taxon>Bacteria</taxon>
        <taxon>Candidatus Sungiibacteriota</taxon>
    </lineage>
</organism>
<name>A0A1G2LSK5_9BACT</name>
<dbReference type="AlphaFoldDB" id="A0A1G2LSK5"/>
<gene>
    <name evidence="2" type="ORF">A3G49_05590</name>
</gene>
<proteinExistence type="predicted"/>
<dbReference type="Proteomes" id="UP000177171">
    <property type="component" value="Unassembled WGS sequence"/>
</dbReference>
<evidence type="ECO:0000313" key="2">
    <source>
        <dbReference type="EMBL" id="OHA14628.1"/>
    </source>
</evidence>
<evidence type="ECO:0000256" key="1">
    <source>
        <dbReference type="SAM" id="MobiDB-lite"/>
    </source>
</evidence>
<protein>
    <submittedName>
        <fullName evidence="2">Uncharacterized protein</fullName>
    </submittedName>
</protein>
<dbReference type="EMBL" id="MHQY01000005">
    <property type="protein sequence ID" value="OHA14628.1"/>
    <property type="molecule type" value="Genomic_DNA"/>
</dbReference>
<feature type="region of interest" description="Disordered" evidence="1">
    <location>
        <begin position="123"/>
        <end position="176"/>
    </location>
</feature>
<accession>A0A1G2LSK5</accession>
<sequence length="176" mass="20210">MSKKRKHKLPTSGDRLVDWHFRQIVDVLEKGIYAIRKKKRLVSMDDKPPRKAVSGLYAPDLDMIFLNAAKSRHPNWQDSVATLIHEAGHKIHPLAKHRSIEALERTLMIKFTDEQKRYLRKLIPQREVKKDPPPAKDIPEIKEGKKEPVSAAPETKPENQAPETATPEPNNEPNKL</sequence>
<feature type="compositionally biased region" description="Basic and acidic residues" evidence="1">
    <location>
        <begin position="124"/>
        <end position="148"/>
    </location>
</feature>
<comment type="caution">
    <text evidence="2">The sequence shown here is derived from an EMBL/GenBank/DDBJ whole genome shotgun (WGS) entry which is preliminary data.</text>
</comment>